<keyword evidence="7 8" id="KW-0472">Membrane</keyword>
<evidence type="ECO:0000256" key="3">
    <source>
        <dbReference type="ARBA" id="ARBA00022448"/>
    </source>
</evidence>
<evidence type="ECO:0000313" key="10">
    <source>
        <dbReference type="Proteomes" id="UP001174839"/>
    </source>
</evidence>
<evidence type="ECO:0000256" key="8">
    <source>
        <dbReference type="RuleBase" id="RU363041"/>
    </source>
</evidence>
<keyword evidence="6 8" id="KW-1133">Transmembrane helix</keyword>
<dbReference type="Pfam" id="PF01925">
    <property type="entry name" value="TauE"/>
    <property type="match status" value="1"/>
</dbReference>
<name>A0ABT7WCS8_9FLAO</name>
<feature type="transmembrane region" description="Helical" evidence="8">
    <location>
        <begin position="127"/>
        <end position="148"/>
    </location>
</feature>
<evidence type="ECO:0000256" key="2">
    <source>
        <dbReference type="ARBA" id="ARBA00009142"/>
    </source>
</evidence>
<sequence length="260" mass="28142">MLMRYLPWFIILALVAEILGTVGGFGSSVYFVPVASYFMDFQSVLGVTALFHLSSNVTKIGFFRKGIDRHLLLYLGIPAVVFVVLGGVLSRFANPRYLGLSLGIFLIAFSVLFLVHKTLRIRATKKNAITGGVVSGLMAGLLGTGGAIRGATMAAFRLKKDIFIATSATIDLGIDLSRSVVYFYNGYVHQHDLYLIPILIVVSLVGTYAGKRILEKISQKKFQQNVLLLLLFIGLITLVVHLFGLQIDPGGSAGEVALGS</sequence>
<dbReference type="EMBL" id="JAUDUY010000002">
    <property type="protein sequence ID" value="MDM9630721.1"/>
    <property type="molecule type" value="Genomic_DNA"/>
</dbReference>
<keyword evidence="10" id="KW-1185">Reference proteome</keyword>
<feature type="transmembrane region" description="Helical" evidence="8">
    <location>
        <begin position="193"/>
        <end position="214"/>
    </location>
</feature>
<dbReference type="InterPro" id="IPR002781">
    <property type="entry name" value="TM_pro_TauE-like"/>
</dbReference>
<gene>
    <name evidence="9" type="ORF">QU605_04520</name>
</gene>
<organism evidence="9 10">
    <name type="scientific">Robiginitalea aurantiaca</name>
    <dbReference type="NCBI Taxonomy" id="3056915"/>
    <lineage>
        <taxon>Bacteria</taxon>
        <taxon>Pseudomonadati</taxon>
        <taxon>Bacteroidota</taxon>
        <taxon>Flavobacteriia</taxon>
        <taxon>Flavobacteriales</taxon>
        <taxon>Flavobacteriaceae</taxon>
        <taxon>Robiginitalea</taxon>
    </lineage>
</organism>
<evidence type="ECO:0000256" key="1">
    <source>
        <dbReference type="ARBA" id="ARBA00004651"/>
    </source>
</evidence>
<dbReference type="PANTHER" id="PTHR30269:SF37">
    <property type="entry name" value="MEMBRANE TRANSPORTER PROTEIN"/>
    <property type="match status" value="1"/>
</dbReference>
<feature type="transmembrane region" description="Helical" evidence="8">
    <location>
        <begin position="96"/>
        <end position="115"/>
    </location>
</feature>
<dbReference type="PANTHER" id="PTHR30269">
    <property type="entry name" value="TRANSMEMBRANE PROTEIN YFCA"/>
    <property type="match status" value="1"/>
</dbReference>
<accession>A0ABT7WCS8</accession>
<dbReference type="Proteomes" id="UP001174839">
    <property type="component" value="Unassembled WGS sequence"/>
</dbReference>
<feature type="transmembrane region" description="Helical" evidence="8">
    <location>
        <begin position="71"/>
        <end position="90"/>
    </location>
</feature>
<reference evidence="9" key="1">
    <citation type="submission" date="2023-06" db="EMBL/GenBank/DDBJ databases">
        <title>Robiginitalea aurantiacus sp. nov. and Algoriphagus sediminis sp. nov., isolated from coastal sediment.</title>
        <authorList>
            <person name="Zhou Z.Y."/>
            <person name="An J."/>
            <person name="Jia Y.W."/>
            <person name="Du Z.J."/>
        </authorList>
    </citation>
    <scope>NUCLEOTIDE SEQUENCE</scope>
    <source>
        <strain evidence="9">M39</strain>
    </source>
</reference>
<keyword evidence="5 8" id="KW-0812">Transmembrane</keyword>
<keyword evidence="4 8" id="KW-1003">Cell membrane</keyword>
<dbReference type="InterPro" id="IPR052017">
    <property type="entry name" value="TSUP"/>
</dbReference>
<proteinExistence type="inferred from homology"/>
<evidence type="ECO:0000256" key="4">
    <source>
        <dbReference type="ARBA" id="ARBA00022475"/>
    </source>
</evidence>
<protein>
    <recommendedName>
        <fullName evidence="8">Probable membrane transporter protein</fullName>
    </recommendedName>
</protein>
<comment type="similarity">
    <text evidence="2 8">Belongs to the 4-toluene sulfonate uptake permease (TSUP) (TC 2.A.102) family.</text>
</comment>
<evidence type="ECO:0000256" key="5">
    <source>
        <dbReference type="ARBA" id="ARBA00022692"/>
    </source>
</evidence>
<evidence type="ECO:0000256" key="6">
    <source>
        <dbReference type="ARBA" id="ARBA00022989"/>
    </source>
</evidence>
<evidence type="ECO:0000256" key="7">
    <source>
        <dbReference type="ARBA" id="ARBA00023136"/>
    </source>
</evidence>
<comment type="caution">
    <text evidence="9">The sequence shown here is derived from an EMBL/GenBank/DDBJ whole genome shotgun (WGS) entry which is preliminary data.</text>
</comment>
<keyword evidence="3" id="KW-0813">Transport</keyword>
<evidence type="ECO:0000313" key="9">
    <source>
        <dbReference type="EMBL" id="MDM9630721.1"/>
    </source>
</evidence>
<comment type="subcellular location">
    <subcellularLocation>
        <location evidence="1 8">Cell membrane</location>
        <topology evidence="1 8">Multi-pass membrane protein</topology>
    </subcellularLocation>
</comment>
<feature type="transmembrane region" description="Helical" evidence="8">
    <location>
        <begin position="226"/>
        <end position="247"/>
    </location>
</feature>